<evidence type="ECO:0000313" key="2">
    <source>
        <dbReference type="EMBL" id="SIR65706.1"/>
    </source>
</evidence>
<reference evidence="3" key="1">
    <citation type="submission" date="2017-01" db="EMBL/GenBank/DDBJ databases">
        <authorList>
            <person name="Varghese N."/>
            <person name="Submissions S."/>
        </authorList>
    </citation>
    <scope>NUCLEOTIDE SEQUENCE [LARGE SCALE GENOMIC DNA]</scope>
    <source>
        <strain evidence="3">CGMCC 1.7737</strain>
    </source>
</reference>
<keyword evidence="1" id="KW-1133">Transmembrane helix</keyword>
<keyword evidence="1" id="KW-0472">Membrane</keyword>
<keyword evidence="1" id="KW-0812">Transmembrane</keyword>
<name>A0A1N7CQ33_9EURY</name>
<dbReference type="Proteomes" id="UP000186914">
    <property type="component" value="Unassembled WGS sequence"/>
</dbReference>
<evidence type="ECO:0000256" key="1">
    <source>
        <dbReference type="SAM" id="Phobius"/>
    </source>
</evidence>
<protein>
    <submittedName>
        <fullName evidence="2">Uncharacterized protein</fullName>
    </submittedName>
</protein>
<organism evidence="2 3">
    <name type="scientific">Haladaptatus litoreus</name>
    <dbReference type="NCBI Taxonomy" id="553468"/>
    <lineage>
        <taxon>Archaea</taxon>
        <taxon>Methanobacteriati</taxon>
        <taxon>Methanobacteriota</taxon>
        <taxon>Stenosarchaea group</taxon>
        <taxon>Halobacteria</taxon>
        <taxon>Halobacteriales</taxon>
        <taxon>Haladaptataceae</taxon>
        <taxon>Haladaptatus</taxon>
    </lineage>
</organism>
<dbReference type="OrthoDB" id="247024at2157"/>
<dbReference type="AlphaFoldDB" id="A0A1N7CQ33"/>
<gene>
    <name evidence="2" type="ORF">SAMN05421858_3167</name>
</gene>
<proteinExistence type="predicted"/>
<keyword evidence="3" id="KW-1185">Reference proteome</keyword>
<dbReference type="EMBL" id="FTNO01000003">
    <property type="protein sequence ID" value="SIR65706.1"/>
    <property type="molecule type" value="Genomic_DNA"/>
</dbReference>
<evidence type="ECO:0000313" key="3">
    <source>
        <dbReference type="Proteomes" id="UP000186914"/>
    </source>
</evidence>
<dbReference type="RefSeq" id="WP_076431116.1">
    <property type="nucleotide sequence ID" value="NZ_FTNO01000003.1"/>
</dbReference>
<sequence>MSTGQSSGGNAVSVLLAVRQSFLAFVTAIGVVCCLLAVLLSEYVPLVTNGVLAGMFAIWGVSAFLYAILGHLGLRLINYH</sequence>
<feature type="transmembrane region" description="Helical" evidence="1">
    <location>
        <begin position="52"/>
        <end position="74"/>
    </location>
</feature>
<feature type="transmembrane region" description="Helical" evidence="1">
    <location>
        <begin position="21"/>
        <end position="40"/>
    </location>
</feature>
<accession>A0A1N7CQ33</accession>